<dbReference type="PRINTS" id="PR00723">
    <property type="entry name" value="SUBTILISIN"/>
</dbReference>
<evidence type="ECO:0000256" key="3">
    <source>
        <dbReference type="ARBA" id="ARBA00011073"/>
    </source>
</evidence>
<proteinExistence type="inferred from homology"/>
<dbReference type="Pfam" id="PF00082">
    <property type="entry name" value="Peptidase_S8"/>
    <property type="match status" value="1"/>
</dbReference>
<keyword evidence="9" id="KW-0106">Calcium</keyword>
<gene>
    <name evidence="15" type="ORF">E3U55_05955</name>
</gene>
<dbReference type="PROSITE" id="PS00138">
    <property type="entry name" value="SUBTILASE_SER"/>
    <property type="match status" value="1"/>
</dbReference>
<feature type="signal peptide" evidence="13">
    <location>
        <begin position="1"/>
        <end position="23"/>
    </location>
</feature>
<organism evidence="15 16">
    <name type="scientific">Filobacillus milosensis</name>
    <dbReference type="NCBI Taxonomy" id="94137"/>
    <lineage>
        <taxon>Bacteria</taxon>
        <taxon>Bacillati</taxon>
        <taxon>Bacillota</taxon>
        <taxon>Bacilli</taxon>
        <taxon>Bacillales</taxon>
        <taxon>Bacillaceae</taxon>
        <taxon>Filobacillus</taxon>
    </lineage>
</organism>
<keyword evidence="5 11" id="KW-0645">Protease</keyword>
<comment type="caution">
    <text evidence="15">The sequence shown here is derived from an EMBL/GenBank/DDBJ whole genome shotgun (WGS) entry which is preliminary data.</text>
</comment>
<dbReference type="CDD" id="cd07477">
    <property type="entry name" value="Peptidases_S8_Subtilisin_subset"/>
    <property type="match status" value="1"/>
</dbReference>
<dbReference type="InterPro" id="IPR000209">
    <property type="entry name" value="Peptidase_S8/S53_dom"/>
</dbReference>
<protein>
    <submittedName>
        <fullName evidence="15">Peptidase S8</fullName>
    </submittedName>
</protein>
<dbReference type="RefSeq" id="WP_134339482.1">
    <property type="nucleotide sequence ID" value="NZ_SOPW01000005.1"/>
</dbReference>
<dbReference type="InterPro" id="IPR050131">
    <property type="entry name" value="Peptidase_S8_subtilisin-like"/>
</dbReference>
<dbReference type="SUPFAM" id="SSF54897">
    <property type="entry name" value="Protease propeptides/inhibitors"/>
    <property type="match status" value="1"/>
</dbReference>
<evidence type="ECO:0000313" key="15">
    <source>
        <dbReference type="EMBL" id="TFB22778.1"/>
    </source>
</evidence>
<evidence type="ECO:0000256" key="9">
    <source>
        <dbReference type="ARBA" id="ARBA00022837"/>
    </source>
</evidence>
<dbReference type="PANTHER" id="PTHR43806">
    <property type="entry name" value="PEPTIDASE S8"/>
    <property type="match status" value="1"/>
</dbReference>
<keyword evidence="4" id="KW-0964">Secreted</keyword>
<name>A0A4Y8IUL5_9BACI</name>
<evidence type="ECO:0000259" key="14">
    <source>
        <dbReference type="Pfam" id="PF00082"/>
    </source>
</evidence>
<keyword evidence="6" id="KW-0479">Metal-binding</keyword>
<dbReference type="PROSITE" id="PS51892">
    <property type="entry name" value="SUBTILASE"/>
    <property type="match status" value="1"/>
</dbReference>
<dbReference type="OrthoDB" id="9798386at2"/>
<evidence type="ECO:0000256" key="2">
    <source>
        <dbReference type="ARBA" id="ARBA00004613"/>
    </source>
</evidence>
<evidence type="ECO:0000256" key="7">
    <source>
        <dbReference type="ARBA" id="ARBA00022801"/>
    </source>
</evidence>
<dbReference type="Proteomes" id="UP000297975">
    <property type="component" value="Unassembled WGS sequence"/>
</dbReference>
<accession>A0A4Y8IUL5</accession>
<dbReference type="AlphaFoldDB" id="A0A4Y8IUL5"/>
<dbReference type="GO" id="GO:0005576">
    <property type="term" value="C:extracellular region"/>
    <property type="evidence" value="ECO:0007669"/>
    <property type="project" value="UniProtKB-SubCell"/>
</dbReference>
<evidence type="ECO:0000256" key="12">
    <source>
        <dbReference type="RuleBase" id="RU003355"/>
    </source>
</evidence>
<dbReference type="InterPro" id="IPR034202">
    <property type="entry name" value="Subtilisin_Carlsberg-like"/>
</dbReference>
<evidence type="ECO:0000256" key="10">
    <source>
        <dbReference type="PIRSR" id="PIRSR615500-1"/>
    </source>
</evidence>
<dbReference type="InterPro" id="IPR015500">
    <property type="entry name" value="Peptidase_S8_subtilisin-rel"/>
</dbReference>
<evidence type="ECO:0000256" key="8">
    <source>
        <dbReference type="ARBA" id="ARBA00022825"/>
    </source>
</evidence>
<dbReference type="GO" id="GO:0046872">
    <property type="term" value="F:metal ion binding"/>
    <property type="evidence" value="ECO:0007669"/>
    <property type="project" value="UniProtKB-KW"/>
</dbReference>
<evidence type="ECO:0000256" key="6">
    <source>
        <dbReference type="ARBA" id="ARBA00022723"/>
    </source>
</evidence>
<dbReference type="Gene3D" id="3.40.50.200">
    <property type="entry name" value="Peptidase S8/S53 domain"/>
    <property type="match status" value="1"/>
</dbReference>
<dbReference type="SUPFAM" id="SSF52743">
    <property type="entry name" value="Subtilisin-like"/>
    <property type="match status" value="1"/>
</dbReference>
<comment type="similarity">
    <text evidence="3 11 12">Belongs to the peptidase S8 family.</text>
</comment>
<feature type="active site" description="Charge relay system" evidence="10 11">
    <location>
        <position position="159"/>
    </location>
</feature>
<comment type="cofactor">
    <cofactor evidence="1">
        <name>Ca(2+)</name>
        <dbReference type="ChEBI" id="CHEBI:29108"/>
    </cofactor>
</comment>
<evidence type="ECO:0000256" key="13">
    <source>
        <dbReference type="SAM" id="SignalP"/>
    </source>
</evidence>
<reference evidence="15 16" key="1">
    <citation type="submission" date="2019-03" db="EMBL/GenBank/DDBJ databases">
        <authorList>
            <person name="He R.-H."/>
        </authorList>
    </citation>
    <scope>NUCLEOTIDE SEQUENCE [LARGE SCALE GENOMIC DNA]</scope>
    <source>
        <strain evidence="16">SH 714</strain>
    </source>
</reference>
<dbReference type="EMBL" id="SOPW01000005">
    <property type="protein sequence ID" value="TFB22778.1"/>
    <property type="molecule type" value="Genomic_DNA"/>
</dbReference>
<dbReference type="InterPro" id="IPR037045">
    <property type="entry name" value="S8pro/Inhibitor_I9_sf"/>
</dbReference>
<dbReference type="InterPro" id="IPR022398">
    <property type="entry name" value="Peptidase_S8_His-AS"/>
</dbReference>
<feature type="chain" id="PRO_5021209958" evidence="13">
    <location>
        <begin position="24"/>
        <end position="372"/>
    </location>
</feature>
<sequence>MKKFFVLFITVLFLLVPLQTSFADEAKTQAKDEYLVQFDGPAKKGLIKSFGVEDQDILTEYDSLPVFHLKLTEKQAKGLKNHPQIKYVEENAEAKAFAQQTPWGIPHVEGTTAQNNGHTGDGVKVAILDTGIDASHEDLVVAGGYSVFGDSPYNDGNSHGTHVAGTVGALDNDLGVVGVAPDAELYAVKVLDDNGSGSYAGIAEGIEWAIENNMDIINMSLGGSTDSSVLEEFVDLAYEEGILVVAAAGNSGTWLGWFDTVGYPAKYDSAMAVAAVDQNNNRASFSSTGNAVEISAPGVGVLSSVPGNGYASYDGTSMASPHVAGVAAQVWAAKPSLTNVELRQLLNQTAQYLGDPFHYGNGLVQSYDAINY</sequence>
<evidence type="ECO:0000256" key="11">
    <source>
        <dbReference type="PROSITE-ProRule" id="PRU01240"/>
    </source>
</evidence>
<keyword evidence="7 11" id="KW-0378">Hydrolase</keyword>
<comment type="subcellular location">
    <subcellularLocation>
        <location evidence="2">Secreted</location>
    </subcellularLocation>
</comment>
<dbReference type="GO" id="GO:0004252">
    <property type="term" value="F:serine-type endopeptidase activity"/>
    <property type="evidence" value="ECO:0007669"/>
    <property type="project" value="UniProtKB-UniRule"/>
</dbReference>
<evidence type="ECO:0000256" key="1">
    <source>
        <dbReference type="ARBA" id="ARBA00001913"/>
    </source>
</evidence>
<dbReference type="Gene3D" id="3.30.70.80">
    <property type="entry name" value="Peptidase S8 propeptide/proteinase inhibitor I9"/>
    <property type="match status" value="1"/>
</dbReference>
<dbReference type="InterPro" id="IPR023828">
    <property type="entry name" value="Peptidase_S8_Ser-AS"/>
</dbReference>
<keyword evidence="16" id="KW-1185">Reference proteome</keyword>
<evidence type="ECO:0000313" key="16">
    <source>
        <dbReference type="Proteomes" id="UP000297975"/>
    </source>
</evidence>
<dbReference type="PANTHER" id="PTHR43806:SF11">
    <property type="entry name" value="CEREVISIN-RELATED"/>
    <property type="match status" value="1"/>
</dbReference>
<dbReference type="GO" id="GO:0006508">
    <property type="term" value="P:proteolysis"/>
    <property type="evidence" value="ECO:0007669"/>
    <property type="project" value="UniProtKB-KW"/>
</dbReference>
<dbReference type="PROSITE" id="PS00136">
    <property type="entry name" value="SUBTILASE_ASP"/>
    <property type="match status" value="1"/>
</dbReference>
<feature type="active site" description="Charge relay system" evidence="10 11">
    <location>
        <position position="317"/>
    </location>
</feature>
<dbReference type="PROSITE" id="PS00137">
    <property type="entry name" value="SUBTILASE_HIS"/>
    <property type="match status" value="1"/>
</dbReference>
<keyword evidence="13" id="KW-0732">Signal</keyword>
<evidence type="ECO:0000256" key="4">
    <source>
        <dbReference type="ARBA" id="ARBA00022525"/>
    </source>
</evidence>
<dbReference type="InterPro" id="IPR036852">
    <property type="entry name" value="Peptidase_S8/S53_dom_sf"/>
</dbReference>
<feature type="domain" description="Peptidase S8/S53" evidence="14">
    <location>
        <begin position="120"/>
        <end position="362"/>
    </location>
</feature>
<evidence type="ECO:0000256" key="5">
    <source>
        <dbReference type="ARBA" id="ARBA00022670"/>
    </source>
</evidence>
<keyword evidence="8 11" id="KW-0720">Serine protease</keyword>
<dbReference type="InterPro" id="IPR023827">
    <property type="entry name" value="Peptidase_S8_Asp-AS"/>
</dbReference>
<feature type="active site" description="Charge relay system" evidence="10 11">
    <location>
        <position position="129"/>
    </location>
</feature>